<accession>A0A8J8NZK4</accession>
<dbReference type="EMBL" id="RRYP01004029">
    <property type="protein sequence ID" value="TNV83235.1"/>
    <property type="molecule type" value="Genomic_DNA"/>
</dbReference>
<sequence>MFDWSETTVRVNFQPVRFVPYEQWVAWVRPDSVLFGDQNQWAFMEKGDEDWAGLIPEKSSLLELFDIWTGGTQNTKYLRKSLSQPFLSQESLWFSKEEFAFDKNREVIYQDKWAYVDFERVLGWVFGGTPAIVRGILGERKLWWGESMMGKDEYTFIPK</sequence>
<protein>
    <submittedName>
        <fullName evidence="1">Uncharacterized protein</fullName>
    </submittedName>
</protein>
<dbReference type="AlphaFoldDB" id="A0A8J8NZK4"/>
<dbReference type="Proteomes" id="UP000785679">
    <property type="component" value="Unassembled WGS sequence"/>
</dbReference>
<organism evidence="1 2">
    <name type="scientific">Halteria grandinella</name>
    <dbReference type="NCBI Taxonomy" id="5974"/>
    <lineage>
        <taxon>Eukaryota</taxon>
        <taxon>Sar</taxon>
        <taxon>Alveolata</taxon>
        <taxon>Ciliophora</taxon>
        <taxon>Intramacronucleata</taxon>
        <taxon>Spirotrichea</taxon>
        <taxon>Stichotrichia</taxon>
        <taxon>Sporadotrichida</taxon>
        <taxon>Halteriidae</taxon>
        <taxon>Halteria</taxon>
    </lineage>
</organism>
<evidence type="ECO:0000313" key="2">
    <source>
        <dbReference type="Proteomes" id="UP000785679"/>
    </source>
</evidence>
<keyword evidence="2" id="KW-1185">Reference proteome</keyword>
<proteinExistence type="predicted"/>
<name>A0A8J8NZK4_HALGN</name>
<gene>
    <name evidence="1" type="ORF">FGO68_gene448</name>
</gene>
<comment type="caution">
    <text evidence="1">The sequence shown here is derived from an EMBL/GenBank/DDBJ whole genome shotgun (WGS) entry which is preliminary data.</text>
</comment>
<evidence type="ECO:0000313" key="1">
    <source>
        <dbReference type="EMBL" id="TNV83235.1"/>
    </source>
</evidence>
<reference evidence="1" key="1">
    <citation type="submission" date="2019-06" db="EMBL/GenBank/DDBJ databases">
        <authorList>
            <person name="Zheng W."/>
        </authorList>
    </citation>
    <scope>NUCLEOTIDE SEQUENCE</scope>
    <source>
        <strain evidence="1">QDHG01</strain>
    </source>
</reference>